<evidence type="ECO:0000256" key="4">
    <source>
        <dbReference type="SAM" id="MobiDB-lite"/>
    </source>
</evidence>
<evidence type="ECO:0000313" key="7">
    <source>
        <dbReference type="Ensembl" id="ENSPCEP00000011834.1"/>
    </source>
</evidence>
<dbReference type="GO" id="GO:0005634">
    <property type="term" value="C:nucleus"/>
    <property type="evidence" value="ECO:0007669"/>
    <property type="project" value="TreeGrafter"/>
</dbReference>
<protein>
    <recommendedName>
        <fullName evidence="6">FOXO protein transactivation domain-containing protein</fullName>
    </recommendedName>
</protein>
<reference evidence="7" key="1">
    <citation type="submission" date="2025-08" db="UniProtKB">
        <authorList>
            <consortium name="Ensembl"/>
        </authorList>
    </citation>
    <scope>IDENTIFICATION</scope>
</reference>
<keyword evidence="5" id="KW-0812">Transmembrane</keyword>
<organism evidence="7 8">
    <name type="scientific">Pelusios castaneus</name>
    <name type="common">West African mud turtle</name>
    <dbReference type="NCBI Taxonomy" id="367368"/>
    <lineage>
        <taxon>Eukaryota</taxon>
        <taxon>Metazoa</taxon>
        <taxon>Chordata</taxon>
        <taxon>Craniata</taxon>
        <taxon>Vertebrata</taxon>
        <taxon>Euteleostomi</taxon>
        <taxon>Archelosauria</taxon>
        <taxon>Testudinata</taxon>
        <taxon>Testudines</taxon>
        <taxon>Pleurodira</taxon>
        <taxon>Pelomedusidae</taxon>
        <taxon>Pelusios</taxon>
    </lineage>
</organism>
<keyword evidence="3" id="KW-0539">Nucleus</keyword>
<sequence>MSHRLQFLADWAASSPWVVNHCFRNPNRYEEESSRNIYGARAKFLLVTISVYIIYASGANMLSLLSFQNSIRHNLSLRLNSQTFLLLGRQVTQNKASPVNPRGKPLEQQSETRGASALPSTLPVVASSQNTASMATLKAPVPTPTAQAAHLGTQPFPSSASPASFGVNQDRLPTDLDVDMYMENLECDVDYIINSDLMDGEGLDFNFEPILSAPSYPNTSQASNQSRVPS</sequence>
<keyword evidence="1" id="KW-0805">Transcription regulation</keyword>
<accession>A0A8C8RW71</accession>
<dbReference type="Pfam" id="PF16676">
    <property type="entry name" value="FOXO-TAD"/>
    <property type="match status" value="1"/>
</dbReference>
<proteinExistence type="predicted"/>
<dbReference type="GO" id="GO:0000981">
    <property type="term" value="F:DNA-binding transcription factor activity, RNA polymerase II-specific"/>
    <property type="evidence" value="ECO:0007669"/>
    <property type="project" value="TreeGrafter"/>
</dbReference>
<dbReference type="AlphaFoldDB" id="A0A8C8RW71"/>
<dbReference type="PANTHER" id="PTHR45767:SF3">
    <property type="entry name" value="FORKHEAD BOX PROTEIN O4"/>
    <property type="match status" value="1"/>
</dbReference>
<evidence type="ECO:0000256" key="2">
    <source>
        <dbReference type="ARBA" id="ARBA00023163"/>
    </source>
</evidence>
<keyword evidence="2" id="KW-0804">Transcription</keyword>
<feature type="region of interest" description="Disordered" evidence="4">
    <location>
        <begin position="95"/>
        <end position="121"/>
    </location>
</feature>
<evidence type="ECO:0000313" key="8">
    <source>
        <dbReference type="Proteomes" id="UP000694393"/>
    </source>
</evidence>
<dbReference type="InterPro" id="IPR032067">
    <property type="entry name" value="FOXO-TAD"/>
</dbReference>
<evidence type="ECO:0000259" key="6">
    <source>
        <dbReference type="Pfam" id="PF16676"/>
    </source>
</evidence>
<dbReference type="PANTHER" id="PTHR45767">
    <property type="entry name" value="FORKHEAD BOX PROTEIN O"/>
    <property type="match status" value="1"/>
</dbReference>
<evidence type="ECO:0000256" key="1">
    <source>
        <dbReference type="ARBA" id="ARBA00023015"/>
    </source>
</evidence>
<feature type="compositionally biased region" description="Low complexity" evidence="4">
    <location>
        <begin position="155"/>
        <end position="165"/>
    </location>
</feature>
<dbReference type="Proteomes" id="UP000694393">
    <property type="component" value="Unplaced"/>
</dbReference>
<keyword evidence="5" id="KW-1133">Transmembrane helix</keyword>
<feature type="domain" description="FOXO protein transactivation" evidence="6">
    <location>
        <begin position="169"/>
        <end position="209"/>
    </location>
</feature>
<feature type="transmembrane region" description="Helical" evidence="5">
    <location>
        <begin position="44"/>
        <end position="67"/>
    </location>
</feature>
<keyword evidence="8" id="KW-1185">Reference proteome</keyword>
<dbReference type="GO" id="GO:0000978">
    <property type="term" value="F:RNA polymerase II cis-regulatory region sequence-specific DNA binding"/>
    <property type="evidence" value="ECO:0007669"/>
    <property type="project" value="TreeGrafter"/>
</dbReference>
<reference evidence="7" key="2">
    <citation type="submission" date="2025-09" db="UniProtKB">
        <authorList>
            <consortium name="Ensembl"/>
        </authorList>
    </citation>
    <scope>IDENTIFICATION</scope>
</reference>
<evidence type="ECO:0000256" key="3">
    <source>
        <dbReference type="ARBA" id="ARBA00023242"/>
    </source>
</evidence>
<keyword evidence="5" id="KW-0472">Membrane</keyword>
<name>A0A8C8RW71_9SAUR</name>
<dbReference type="Ensembl" id="ENSPCET00000012235.1">
    <property type="protein sequence ID" value="ENSPCEP00000011834.1"/>
    <property type="gene ID" value="ENSPCEG00000009387.1"/>
</dbReference>
<feature type="region of interest" description="Disordered" evidence="4">
    <location>
        <begin position="145"/>
        <end position="168"/>
    </location>
</feature>
<evidence type="ECO:0000256" key="5">
    <source>
        <dbReference type="SAM" id="Phobius"/>
    </source>
</evidence>